<comment type="caution">
    <text evidence="2">The sequence shown here is derived from an EMBL/GenBank/DDBJ whole genome shotgun (WGS) entry which is preliminary data.</text>
</comment>
<proteinExistence type="predicted"/>
<accession>A0A151N899</accession>
<keyword evidence="1" id="KW-0732">Signal</keyword>
<name>A0A151N899_ALLMI</name>
<evidence type="ECO:0000256" key="1">
    <source>
        <dbReference type="SAM" id="SignalP"/>
    </source>
</evidence>
<feature type="chain" id="PRO_5007585823" evidence="1">
    <location>
        <begin position="27"/>
        <end position="100"/>
    </location>
</feature>
<dbReference type="EMBL" id="AKHW03003826">
    <property type="protein sequence ID" value="KYO32981.1"/>
    <property type="molecule type" value="Genomic_DNA"/>
</dbReference>
<reference evidence="2 3" key="1">
    <citation type="journal article" date="2012" name="Genome Biol.">
        <title>Sequencing three crocodilian genomes to illuminate the evolution of archosaurs and amniotes.</title>
        <authorList>
            <person name="St John J.A."/>
            <person name="Braun E.L."/>
            <person name="Isberg S.R."/>
            <person name="Miles L.G."/>
            <person name="Chong A.Y."/>
            <person name="Gongora J."/>
            <person name="Dalzell P."/>
            <person name="Moran C."/>
            <person name="Bed'hom B."/>
            <person name="Abzhanov A."/>
            <person name="Burgess S.C."/>
            <person name="Cooksey A.M."/>
            <person name="Castoe T.A."/>
            <person name="Crawford N.G."/>
            <person name="Densmore L.D."/>
            <person name="Drew J.C."/>
            <person name="Edwards S.V."/>
            <person name="Faircloth B.C."/>
            <person name="Fujita M.K."/>
            <person name="Greenwold M.J."/>
            <person name="Hoffmann F.G."/>
            <person name="Howard J.M."/>
            <person name="Iguchi T."/>
            <person name="Janes D.E."/>
            <person name="Khan S.Y."/>
            <person name="Kohno S."/>
            <person name="de Koning A.J."/>
            <person name="Lance S.L."/>
            <person name="McCarthy F.M."/>
            <person name="McCormack J.E."/>
            <person name="Merchant M.E."/>
            <person name="Peterson D.G."/>
            <person name="Pollock D.D."/>
            <person name="Pourmand N."/>
            <person name="Raney B.J."/>
            <person name="Roessler K.A."/>
            <person name="Sanford J.R."/>
            <person name="Sawyer R.H."/>
            <person name="Schmidt C.J."/>
            <person name="Triplett E.W."/>
            <person name="Tuberville T.D."/>
            <person name="Venegas-Anaya M."/>
            <person name="Howard J.T."/>
            <person name="Jarvis E.D."/>
            <person name="Guillette L.J.Jr."/>
            <person name="Glenn T.C."/>
            <person name="Green R.E."/>
            <person name="Ray D.A."/>
        </authorList>
    </citation>
    <scope>NUCLEOTIDE SEQUENCE [LARGE SCALE GENOMIC DNA]</scope>
    <source>
        <strain evidence="2">KSC_2009_1</strain>
    </source>
</reference>
<protein>
    <submittedName>
        <fullName evidence="2">Uncharacterized protein</fullName>
    </submittedName>
</protein>
<dbReference type="Proteomes" id="UP000050525">
    <property type="component" value="Unassembled WGS sequence"/>
</dbReference>
<organism evidence="2 3">
    <name type="scientific">Alligator mississippiensis</name>
    <name type="common">American alligator</name>
    <dbReference type="NCBI Taxonomy" id="8496"/>
    <lineage>
        <taxon>Eukaryota</taxon>
        <taxon>Metazoa</taxon>
        <taxon>Chordata</taxon>
        <taxon>Craniata</taxon>
        <taxon>Vertebrata</taxon>
        <taxon>Euteleostomi</taxon>
        <taxon>Archelosauria</taxon>
        <taxon>Archosauria</taxon>
        <taxon>Crocodylia</taxon>
        <taxon>Alligatoridae</taxon>
        <taxon>Alligatorinae</taxon>
        <taxon>Alligator</taxon>
    </lineage>
</organism>
<keyword evidence="3" id="KW-1185">Reference proteome</keyword>
<feature type="signal peptide" evidence="1">
    <location>
        <begin position="1"/>
        <end position="26"/>
    </location>
</feature>
<dbReference type="AlphaFoldDB" id="A0A151N899"/>
<sequence length="100" mass="11733">MLGVMHSKVLLITNLRATSLLWNAFASKGYPEESRIPCYHLHDFGFCFRSLHFLKWLLEDLIYYLQSNSVRVSCNCIMKRLVLDFTVHQFRAEKHIGLSL</sequence>
<evidence type="ECO:0000313" key="3">
    <source>
        <dbReference type="Proteomes" id="UP000050525"/>
    </source>
</evidence>
<gene>
    <name evidence="2" type="ORF">Y1Q_0011301</name>
</gene>
<evidence type="ECO:0000313" key="2">
    <source>
        <dbReference type="EMBL" id="KYO32981.1"/>
    </source>
</evidence>